<protein>
    <submittedName>
        <fullName evidence="3">Prophage protein</fullName>
    </submittedName>
</protein>
<dbReference type="OrthoDB" id="5867889at2759"/>
<dbReference type="AlphaFoldDB" id="A0A0N5D6W0"/>
<reference evidence="3" key="1">
    <citation type="submission" date="2017-02" db="UniProtKB">
        <authorList>
            <consortium name="WormBaseParasite"/>
        </authorList>
    </citation>
    <scope>IDENTIFICATION</scope>
</reference>
<evidence type="ECO:0000313" key="3">
    <source>
        <dbReference type="WBParaSite" id="TCLT_0000878301-mRNA-1"/>
    </source>
</evidence>
<organism evidence="3">
    <name type="scientific">Thelazia callipaeda</name>
    <name type="common">Oriental eyeworm</name>
    <name type="synonym">Parasitic nematode</name>
    <dbReference type="NCBI Taxonomy" id="103827"/>
    <lineage>
        <taxon>Eukaryota</taxon>
        <taxon>Metazoa</taxon>
        <taxon>Ecdysozoa</taxon>
        <taxon>Nematoda</taxon>
        <taxon>Chromadorea</taxon>
        <taxon>Rhabditida</taxon>
        <taxon>Spirurina</taxon>
        <taxon>Spiruromorpha</taxon>
        <taxon>Thelazioidea</taxon>
        <taxon>Thelaziidae</taxon>
        <taxon>Thelazia</taxon>
    </lineage>
</organism>
<proteinExistence type="predicted"/>
<evidence type="ECO:0000313" key="1">
    <source>
        <dbReference type="EMBL" id="VDN06354.1"/>
    </source>
</evidence>
<accession>A0A0N5D6W0</accession>
<dbReference type="WBParaSite" id="TCLT_0000878301-mRNA-1">
    <property type="protein sequence ID" value="TCLT_0000878301-mRNA-1"/>
    <property type="gene ID" value="TCLT_0000878301"/>
</dbReference>
<dbReference type="EMBL" id="UYYF01004681">
    <property type="protein sequence ID" value="VDN06354.1"/>
    <property type="molecule type" value="Genomic_DNA"/>
</dbReference>
<reference evidence="1 2" key="2">
    <citation type="submission" date="2018-11" db="EMBL/GenBank/DDBJ databases">
        <authorList>
            <consortium name="Pathogen Informatics"/>
        </authorList>
    </citation>
    <scope>NUCLEOTIDE SEQUENCE [LARGE SCALE GENOMIC DNA]</scope>
</reference>
<dbReference type="Proteomes" id="UP000276776">
    <property type="component" value="Unassembled WGS sequence"/>
</dbReference>
<name>A0A0N5D6W0_THECL</name>
<keyword evidence="2" id="KW-1185">Reference proteome</keyword>
<gene>
    <name evidence="1" type="ORF">TCLT_LOCUS8772</name>
</gene>
<evidence type="ECO:0000313" key="2">
    <source>
        <dbReference type="Proteomes" id="UP000276776"/>
    </source>
</evidence>
<sequence length="78" mass="8972">MSENELKALISVILPGHFSRNHSKCDLQEEAIRWLLANGLHLSHEFTLIELDDGSYAVVTIENRCDCCFDRSLIQRKK</sequence>